<gene>
    <name evidence="3" type="ORF">G4Z02_08845</name>
</gene>
<evidence type="ECO:0000256" key="1">
    <source>
        <dbReference type="SAM" id="MobiDB-lite"/>
    </source>
</evidence>
<keyword evidence="2" id="KW-0812">Transmembrane</keyword>
<keyword evidence="2" id="KW-0472">Membrane</keyword>
<feature type="transmembrane region" description="Helical" evidence="2">
    <location>
        <begin position="12"/>
        <end position="31"/>
    </location>
</feature>
<dbReference type="PANTHER" id="PTHR40076">
    <property type="entry name" value="MEMBRANE PROTEIN-RELATED"/>
    <property type="match status" value="1"/>
</dbReference>
<keyword evidence="2" id="KW-1133">Transmembrane helix</keyword>
<dbReference type="Proteomes" id="UP000514720">
    <property type="component" value="Chromosome"/>
</dbReference>
<evidence type="ECO:0000313" key="3">
    <source>
        <dbReference type="EMBL" id="QMS85848.1"/>
    </source>
</evidence>
<dbReference type="Pfam" id="PF06161">
    <property type="entry name" value="DUF975"/>
    <property type="match status" value="1"/>
</dbReference>
<dbReference type="InterPro" id="IPR010380">
    <property type="entry name" value="DUF975"/>
</dbReference>
<reference evidence="3 4" key="1">
    <citation type="submission" date="2020-02" db="EMBL/GenBank/DDBJ databases">
        <authorList>
            <person name="Zheng R.K."/>
            <person name="Sun C.M."/>
        </authorList>
    </citation>
    <scope>NUCLEOTIDE SEQUENCE [LARGE SCALE GENOMIC DNA]</scope>
    <source>
        <strain evidence="4">zrk13</strain>
    </source>
</reference>
<protein>
    <submittedName>
        <fullName evidence="3">DUF975 family protein</fullName>
    </submittedName>
</protein>
<feature type="compositionally biased region" description="Acidic residues" evidence="1">
    <location>
        <begin position="251"/>
        <end position="267"/>
    </location>
</feature>
<feature type="transmembrane region" description="Helical" evidence="2">
    <location>
        <begin position="197"/>
        <end position="217"/>
    </location>
</feature>
<name>A0A7L7KVS3_9MOLU</name>
<feature type="transmembrane region" description="Helical" evidence="2">
    <location>
        <begin position="104"/>
        <end position="127"/>
    </location>
</feature>
<dbReference type="RefSeq" id="WP_258877660.1">
    <property type="nucleotide sequence ID" value="NZ_CP048914.1"/>
</dbReference>
<keyword evidence="4" id="KW-1185">Reference proteome</keyword>
<dbReference type="EMBL" id="CP048914">
    <property type="protein sequence ID" value="QMS85848.1"/>
    <property type="molecule type" value="Genomic_DNA"/>
</dbReference>
<dbReference type="AlphaFoldDB" id="A0A7L7KVS3"/>
<organism evidence="3 4">
    <name type="scientific">Candidatus Xianfuyuplasma coldseepsis</name>
    <dbReference type="NCBI Taxonomy" id="2782163"/>
    <lineage>
        <taxon>Bacteria</taxon>
        <taxon>Bacillati</taxon>
        <taxon>Mycoplasmatota</taxon>
        <taxon>Mollicutes</taxon>
        <taxon>Candidatus Izemoplasmatales</taxon>
        <taxon>Candidatus Izemoplasmataceae</taxon>
        <taxon>Candidatus Xianfuyuplasma</taxon>
    </lineage>
</organism>
<dbReference type="PANTHER" id="PTHR40076:SF1">
    <property type="entry name" value="MEMBRANE PROTEIN"/>
    <property type="match status" value="1"/>
</dbReference>
<evidence type="ECO:0000313" key="4">
    <source>
        <dbReference type="Proteomes" id="UP000514720"/>
    </source>
</evidence>
<sequence>MTFRELKTRARQHLQGNWGIAIIAMILFSAINGLPNSLVQAARLGVDNLAFLLPVSQIVGIISILLIPLVVGYNRIHLDLAEGTPTNLDQMFYPFRRGQYGRSLLTMFLVQLFTGLWTLLFIIPGIIKAFSYAMTSYILADPMYDSLEGTEPITESRELMDGHKMEYFLLILSIIWWIIPFVIMLPIVAVVIEAWTIFSLLLGGIAVVIIFILGPYIQQVTAEFYLDLTGPGKPSTSAESSPPVMKNDPLDVTDDEEEDDPFADYYN</sequence>
<dbReference type="KEGG" id="xcl:G4Z02_08845"/>
<feature type="region of interest" description="Disordered" evidence="1">
    <location>
        <begin position="232"/>
        <end position="267"/>
    </location>
</feature>
<feature type="transmembrane region" description="Helical" evidence="2">
    <location>
        <begin position="167"/>
        <end position="190"/>
    </location>
</feature>
<accession>A0A7L7KVS3</accession>
<evidence type="ECO:0000256" key="2">
    <source>
        <dbReference type="SAM" id="Phobius"/>
    </source>
</evidence>
<feature type="transmembrane region" description="Helical" evidence="2">
    <location>
        <begin position="51"/>
        <end position="71"/>
    </location>
</feature>
<proteinExistence type="predicted"/>